<organism evidence="2 3">
    <name type="scientific">Thalassiosira oceanica</name>
    <name type="common">Marine diatom</name>
    <dbReference type="NCBI Taxonomy" id="159749"/>
    <lineage>
        <taxon>Eukaryota</taxon>
        <taxon>Sar</taxon>
        <taxon>Stramenopiles</taxon>
        <taxon>Ochrophyta</taxon>
        <taxon>Bacillariophyta</taxon>
        <taxon>Coscinodiscophyceae</taxon>
        <taxon>Thalassiosirophycidae</taxon>
        <taxon>Thalassiosirales</taxon>
        <taxon>Thalassiosiraceae</taxon>
        <taxon>Thalassiosira</taxon>
    </lineage>
</organism>
<dbReference type="EMBL" id="AGNL01003230">
    <property type="protein sequence ID" value="EJK74954.1"/>
    <property type="molecule type" value="Genomic_DNA"/>
</dbReference>
<sequence>MATPLASAIIAAALLSVMHLLHGASGFATHSDSMPAMPAVVIVDPVTDWRHVLETCNSLVGRVIVVQMPDVDLPDKFQSFQPTSEALIEQGVHVVQMYQRDVFSTTRQLLQLIAKDENLDLKGVIPLSEVAVEVVDLL</sequence>
<feature type="chain" id="PRO_5003838360" description="Receptor ligand binding region domain-containing protein" evidence="1">
    <location>
        <begin position="27"/>
        <end position="138"/>
    </location>
</feature>
<keyword evidence="1" id="KW-0732">Signal</keyword>
<keyword evidence="3" id="KW-1185">Reference proteome</keyword>
<gene>
    <name evidence="2" type="ORF">THAOC_03337</name>
</gene>
<dbReference type="Proteomes" id="UP000266841">
    <property type="component" value="Unassembled WGS sequence"/>
</dbReference>
<dbReference type="AlphaFoldDB" id="K0TCN6"/>
<name>K0TCN6_THAOC</name>
<feature type="non-terminal residue" evidence="2">
    <location>
        <position position="138"/>
    </location>
</feature>
<evidence type="ECO:0000256" key="1">
    <source>
        <dbReference type="SAM" id="SignalP"/>
    </source>
</evidence>
<evidence type="ECO:0008006" key="4">
    <source>
        <dbReference type="Google" id="ProtNLM"/>
    </source>
</evidence>
<feature type="signal peptide" evidence="1">
    <location>
        <begin position="1"/>
        <end position="26"/>
    </location>
</feature>
<evidence type="ECO:0000313" key="3">
    <source>
        <dbReference type="Proteomes" id="UP000266841"/>
    </source>
</evidence>
<dbReference type="OrthoDB" id="434648at2759"/>
<proteinExistence type="predicted"/>
<accession>K0TCN6</accession>
<reference evidence="2 3" key="1">
    <citation type="journal article" date="2012" name="Genome Biol.">
        <title>Genome and low-iron response of an oceanic diatom adapted to chronic iron limitation.</title>
        <authorList>
            <person name="Lommer M."/>
            <person name="Specht M."/>
            <person name="Roy A.S."/>
            <person name="Kraemer L."/>
            <person name="Andreson R."/>
            <person name="Gutowska M.A."/>
            <person name="Wolf J."/>
            <person name="Bergner S.V."/>
            <person name="Schilhabel M.B."/>
            <person name="Klostermeier U.C."/>
            <person name="Beiko R.G."/>
            <person name="Rosenstiel P."/>
            <person name="Hippler M."/>
            <person name="Laroche J."/>
        </authorList>
    </citation>
    <scope>NUCLEOTIDE SEQUENCE [LARGE SCALE GENOMIC DNA]</scope>
    <source>
        <strain evidence="2 3">CCMP1005</strain>
    </source>
</reference>
<comment type="caution">
    <text evidence="2">The sequence shown here is derived from an EMBL/GenBank/DDBJ whole genome shotgun (WGS) entry which is preliminary data.</text>
</comment>
<protein>
    <recommendedName>
        <fullName evidence="4">Receptor ligand binding region domain-containing protein</fullName>
    </recommendedName>
</protein>
<evidence type="ECO:0000313" key="2">
    <source>
        <dbReference type="EMBL" id="EJK74954.1"/>
    </source>
</evidence>